<comment type="caution">
    <text evidence="1">The sequence shown here is derived from an EMBL/GenBank/DDBJ whole genome shotgun (WGS) entry which is preliminary data.</text>
</comment>
<sequence>MPVRDVHLLALHEPYHEPRHPVPINGTIVHALTLLHPAVPQPDGGHMYRCLTEFPGRTEGCLVPLSTLTYELDGGRGWSEVGDWEDVVDTVVHLSRTQRCDAMNLGLPDRAVSVLVNGPETIHTVIHPGGGRTVLGPADRQREVAELTGRVHDFVARGGPFWPGDGLLPAPGRPVLPWYRPARHN</sequence>
<keyword evidence="2" id="KW-1185">Reference proteome</keyword>
<dbReference type="EMBL" id="BONQ01000030">
    <property type="protein sequence ID" value="GIG44055.1"/>
    <property type="molecule type" value="Genomic_DNA"/>
</dbReference>
<proteinExistence type="predicted"/>
<reference evidence="1" key="1">
    <citation type="submission" date="2021-01" db="EMBL/GenBank/DDBJ databases">
        <title>Whole genome shotgun sequence of Dactylosporangium siamense NBRC 106093.</title>
        <authorList>
            <person name="Komaki H."/>
            <person name="Tamura T."/>
        </authorList>
    </citation>
    <scope>NUCLEOTIDE SEQUENCE</scope>
    <source>
        <strain evidence="1">NBRC 106093</strain>
    </source>
</reference>
<name>A0A919PFT5_9ACTN</name>
<evidence type="ECO:0000313" key="1">
    <source>
        <dbReference type="EMBL" id="GIG44055.1"/>
    </source>
</evidence>
<protein>
    <submittedName>
        <fullName evidence="1">Uncharacterized protein</fullName>
    </submittedName>
</protein>
<gene>
    <name evidence="1" type="ORF">Dsi01nite_020960</name>
</gene>
<dbReference type="RefSeq" id="WP_203845900.1">
    <property type="nucleotide sequence ID" value="NZ_BAAAVW010000006.1"/>
</dbReference>
<accession>A0A919PFT5</accession>
<organism evidence="1 2">
    <name type="scientific">Dactylosporangium siamense</name>
    <dbReference type="NCBI Taxonomy" id="685454"/>
    <lineage>
        <taxon>Bacteria</taxon>
        <taxon>Bacillati</taxon>
        <taxon>Actinomycetota</taxon>
        <taxon>Actinomycetes</taxon>
        <taxon>Micromonosporales</taxon>
        <taxon>Micromonosporaceae</taxon>
        <taxon>Dactylosporangium</taxon>
    </lineage>
</organism>
<evidence type="ECO:0000313" key="2">
    <source>
        <dbReference type="Proteomes" id="UP000660611"/>
    </source>
</evidence>
<dbReference type="Proteomes" id="UP000660611">
    <property type="component" value="Unassembled WGS sequence"/>
</dbReference>
<dbReference type="AlphaFoldDB" id="A0A919PFT5"/>